<dbReference type="InterPro" id="IPR004088">
    <property type="entry name" value="KH_dom_type_1"/>
</dbReference>
<dbReference type="PANTHER" id="PTHR11252">
    <property type="entry name" value="POLYRIBONUCLEOTIDE NUCLEOTIDYLTRANSFERASE"/>
    <property type="match status" value="1"/>
</dbReference>
<protein>
    <recommendedName>
        <fullName evidence="8">Polyribonucleotide nucleotidyltransferase</fullName>
        <ecNumber evidence="8">2.7.7.8</ecNumber>
    </recommendedName>
    <alternativeName>
        <fullName evidence="8">Polynucleotide phosphorylase</fullName>
        <shortName evidence="8">PNPase</shortName>
    </alternativeName>
</protein>
<feature type="binding site" evidence="8">
    <location>
        <position position="486"/>
    </location>
    <ligand>
        <name>Mg(2+)</name>
        <dbReference type="ChEBI" id="CHEBI:18420"/>
    </ligand>
</feature>
<dbReference type="SUPFAM" id="SSF54211">
    <property type="entry name" value="Ribosomal protein S5 domain 2-like"/>
    <property type="match status" value="2"/>
</dbReference>
<keyword evidence="4 8" id="KW-0548">Nucleotidyltransferase</keyword>
<dbReference type="SMART" id="SM00322">
    <property type="entry name" value="KH"/>
    <property type="match status" value="1"/>
</dbReference>
<dbReference type="SUPFAM" id="SSF50249">
    <property type="entry name" value="Nucleic acid-binding proteins"/>
    <property type="match status" value="1"/>
</dbReference>
<accession>A0ABV4DV95</accession>
<dbReference type="InterPro" id="IPR027408">
    <property type="entry name" value="PNPase/RNase_PH_dom_sf"/>
</dbReference>
<evidence type="ECO:0000256" key="4">
    <source>
        <dbReference type="ARBA" id="ARBA00022695"/>
    </source>
</evidence>
<dbReference type="NCBIfam" id="TIGR03591">
    <property type="entry name" value="polynuc_phos"/>
    <property type="match status" value="1"/>
</dbReference>
<dbReference type="InterPro" id="IPR020568">
    <property type="entry name" value="Ribosomal_Su5_D2-typ_SF"/>
</dbReference>
<evidence type="ECO:0000256" key="6">
    <source>
        <dbReference type="ARBA" id="ARBA00022842"/>
    </source>
</evidence>
<evidence type="ECO:0000256" key="5">
    <source>
        <dbReference type="ARBA" id="ARBA00022723"/>
    </source>
</evidence>
<comment type="subcellular location">
    <subcellularLocation>
        <location evidence="8">Cytoplasm</location>
    </subcellularLocation>
</comment>
<proteinExistence type="inferred from homology"/>
<dbReference type="Pfam" id="PF01138">
    <property type="entry name" value="RNase_PH"/>
    <property type="match status" value="2"/>
</dbReference>
<evidence type="ECO:0000256" key="8">
    <source>
        <dbReference type="HAMAP-Rule" id="MF_01595"/>
    </source>
</evidence>
<evidence type="ECO:0000313" key="11">
    <source>
        <dbReference type="Proteomes" id="UP001565220"/>
    </source>
</evidence>
<name>A0ABV4DV95_9CLOT</name>
<dbReference type="CDD" id="cd02393">
    <property type="entry name" value="KH-I_PNPase"/>
    <property type="match status" value="1"/>
</dbReference>
<dbReference type="InterPro" id="IPR015848">
    <property type="entry name" value="PNPase_PH_RNA-bd_bac/org-type"/>
</dbReference>
<keyword evidence="7 8" id="KW-0694">RNA-binding</keyword>
<dbReference type="PIRSF" id="PIRSF005499">
    <property type="entry name" value="PNPase"/>
    <property type="match status" value="1"/>
</dbReference>
<feature type="domain" description="S1 motif" evidence="9">
    <location>
        <begin position="622"/>
        <end position="690"/>
    </location>
</feature>
<comment type="cofactor">
    <cofactor evidence="8">
        <name>Mg(2+)</name>
        <dbReference type="ChEBI" id="CHEBI:18420"/>
    </cofactor>
</comment>
<dbReference type="SMART" id="SM00316">
    <property type="entry name" value="S1"/>
    <property type="match status" value="1"/>
</dbReference>
<evidence type="ECO:0000259" key="9">
    <source>
        <dbReference type="PROSITE" id="PS50126"/>
    </source>
</evidence>
<dbReference type="InterPro" id="IPR004087">
    <property type="entry name" value="KH_dom"/>
</dbReference>
<comment type="similarity">
    <text evidence="1 8">Belongs to the polyribonucleotide nucleotidyltransferase family.</text>
</comment>
<dbReference type="InterPro" id="IPR003029">
    <property type="entry name" value="S1_domain"/>
</dbReference>
<dbReference type="Gene3D" id="3.30.1370.10">
    <property type="entry name" value="K Homology domain, type 1"/>
    <property type="match status" value="1"/>
</dbReference>
<dbReference type="HAMAP" id="MF_01595">
    <property type="entry name" value="PNPase"/>
    <property type="match status" value="1"/>
</dbReference>
<comment type="catalytic activity">
    <reaction evidence="8">
        <text>RNA(n+1) + phosphate = RNA(n) + a ribonucleoside 5'-diphosphate</text>
        <dbReference type="Rhea" id="RHEA:22096"/>
        <dbReference type="Rhea" id="RHEA-COMP:14527"/>
        <dbReference type="Rhea" id="RHEA-COMP:17342"/>
        <dbReference type="ChEBI" id="CHEBI:43474"/>
        <dbReference type="ChEBI" id="CHEBI:57930"/>
        <dbReference type="ChEBI" id="CHEBI:140395"/>
        <dbReference type="EC" id="2.7.7.8"/>
    </reaction>
</comment>
<evidence type="ECO:0000256" key="1">
    <source>
        <dbReference type="ARBA" id="ARBA00007404"/>
    </source>
</evidence>
<dbReference type="SUPFAM" id="SSF54791">
    <property type="entry name" value="Eukaryotic type KH-domain (KH-domain type I)"/>
    <property type="match status" value="1"/>
</dbReference>
<evidence type="ECO:0000256" key="3">
    <source>
        <dbReference type="ARBA" id="ARBA00022679"/>
    </source>
</evidence>
<dbReference type="InterPro" id="IPR036612">
    <property type="entry name" value="KH_dom_type_1_sf"/>
</dbReference>
<keyword evidence="2 8" id="KW-0963">Cytoplasm</keyword>
<dbReference type="SUPFAM" id="SSF46915">
    <property type="entry name" value="Polynucleotide phosphorylase/guanosine pentaphosphate synthase (PNPase/GPSI), domain 3"/>
    <property type="match status" value="1"/>
</dbReference>
<evidence type="ECO:0000256" key="7">
    <source>
        <dbReference type="ARBA" id="ARBA00022884"/>
    </source>
</evidence>
<dbReference type="Pfam" id="PF03726">
    <property type="entry name" value="PNPase"/>
    <property type="match status" value="1"/>
</dbReference>
<dbReference type="CDD" id="cd11363">
    <property type="entry name" value="RNase_PH_PNPase_1"/>
    <property type="match status" value="1"/>
</dbReference>
<dbReference type="EMBL" id="JBGFFE010000001">
    <property type="protein sequence ID" value="MEY8762110.1"/>
    <property type="molecule type" value="Genomic_DNA"/>
</dbReference>
<dbReference type="InterPro" id="IPR012340">
    <property type="entry name" value="NA-bd_OB-fold"/>
</dbReference>
<feature type="binding site" evidence="8">
    <location>
        <position position="492"/>
    </location>
    <ligand>
        <name>Mg(2+)</name>
        <dbReference type="ChEBI" id="CHEBI:18420"/>
    </ligand>
</feature>
<dbReference type="InterPro" id="IPR036456">
    <property type="entry name" value="PNPase_PH_RNA-bd_sf"/>
</dbReference>
<dbReference type="PANTHER" id="PTHR11252:SF0">
    <property type="entry name" value="POLYRIBONUCLEOTIDE NUCLEOTIDYLTRANSFERASE 1, MITOCHONDRIAL"/>
    <property type="match status" value="1"/>
</dbReference>
<dbReference type="InterPro" id="IPR012162">
    <property type="entry name" value="PNPase"/>
</dbReference>
<dbReference type="Gene3D" id="3.30.230.70">
    <property type="entry name" value="GHMP Kinase, N-terminal domain"/>
    <property type="match status" value="2"/>
</dbReference>
<dbReference type="Pfam" id="PF00013">
    <property type="entry name" value="KH_1"/>
    <property type="match status" value="1"/>
</dbReference>
<keyword evidence="6 8" id="KW-0460">Magnesium</keyword>
<dbReference type="CDD" id="cd04472">
    <property type="entry name" value="S1_PNPase"/>
    <property type="match status" value="1"/>
</dbReference>
<keyword evidence="5 8" id="KW-0479">Metal-binding</keyword>
<keyword evidence="3 8" id="KW-0808">Transferase</keyword>
<sequence>MSEIAQTTVAGRTIKIDYGKVGRLSDCALLISYGDTVVLINANSSDKPREGVDFFPLSIEYEERMYSVGKIPGGFIKREGKPTEKAILHARAIDRPLRPLFPKGYRNDVQVVCTILSVDQDNVPDILAINGASLALCMSENIPFTTPVGAVSVGLVDDKFIINPDLKQREKSSLNLTVCATKDRVMMVEAGGDEIPEDIMYNGIVCGFKECKKLVAFQEEIVKKYGKEKVEPELYKADEELEGRVREFAFEMIKDAMHIENRDSRNDALKAVDDKLEEEFLEDDPDSEADISDIVHRIKREIVRDMLLKEHKRVDGRAFDEIRPISCEVGILPRTHGTGLFTRGLTQVMTVATLGSLEDVQVLDGVGPEESKRYIHQYNFPSYSTGETRPLRGPGRREIGHGALAEKALKPLIPSEDEFPYTIRLVSEVLSSNGSTSQASICGSTLALLDAGVPIKRPAAGIAMGLVTSEDMSQEEILTDIQGLEDFFGDMDFKVAGTEKGITAIQFDTKIHGLSGNCIKQTLYRARTARLFILNKIHECIPGPRAELSKYAPKAFTMSIDPEKIRDVIGSGGKVINKIIAETGVKIDIKEDGKIFVTSADVESAKKALKMIDDLTKDVVVGEIYLGKVTKTTNFGAFVEVLPGKEGLVHISKLDFTRVNKVEDVVSVGDRILVKVTDIDNQGRINLSRKDAIRESEKKNLKEKNIQKKQ</sequence>
<gene>
    <name evidence="8" type="primary">pnp</name>
    <name evidence="10" type="ORF">AB8S09_00425</name>
</gene>
<dbReference type="EC" id="2.7.7.8" evidence="8"/>
<dbReference type="SUPFAM" id="SSF55666">
    <property type="entry name" value="Ribonuclease PH domain 2-like"/>
    <property type="match status" value="2"/>
</dbReference>
<dbReference type="GO" id="GO:0004654">
    <property type="term" value="F:polyribonucleotide nucleotidyltransferase activity"/>
    <property type="evidence" value="ECO:0007669"/>
    <property type="project" value="UniProtKB-EC"/>
</dbReference>
<dbReference type="Gene3D" id="2.40.50.140">
    <property type="entry name" value="Nucleic acid-binding proteins"/>
    <property type="match status" value="1"/>
</dbReference>
<dbReference type="Pfam" id="PF03725">
    <property type="entry name" value="RNase_PH_C"/>
    <property type="match status" value="1"/>
</dbReference>
<dbReference type="RefSeq" id="WP_294180514.1">
    <property type="nucleotide sequence ID" value="NZ_JBGFFE010000001.1"/>
</dbReference>
<dbReference type="Pfam" id="PF00575">
    <property type="entry name" value="S1"/>
    <property type="match status" value="1"/>
</dbReference>
<dbReference type="InterPro" id="IPR015847">
    <property type="entry name" value="ExoRNase_PH_dom2"/>
</dbReference>
<dbReference type="CDD" id="cd11364">
    <property type="entry name" value="RNase_PH_PNPase_2"/>
    <property type="match status" value="1"/>
</dbReference>
<comment type="function">
    <text evidence="8">Involved in mRNA degradation. Catalyzes the phosphorolysis of single-stranded polyribonucleotides processively in the 3'- to 5'-direction.</text>
</comment>
<dbReference type="PROSITE" id="PS50084">
    <property type="entry name" value="KH_TYPE_1"/>
    <property type="match status" value="1"/>
</dbReference>
<dbReference type="NCBIfam" id="NF008805">
    <property type="entry name" value="PRK11824.1"/>
    <property type="match status" value="1"/>
</dbReference>
<dbReference type="InterPro" id="IPR001247">
    <property type="entry name" value="ExoRNase_PH_dom1"/>
</dbReference>
<keyword evidence="11" id="KW-1185">Reference proteome</keyword>
<dbReference type="PROSITE" id="PS50126">
    <property type="entry name" value="S1"/>
    <property type="match status" value="1"/>
</dbReference>
<reference evidence="10 11" key="1">
    <citation type="submission" date="2024-08" db="EMBL/GenBank/DDBJ databases">
        <title>Clostridium lapicellarii sp. nov., and Clostridium renhuaiense sp. nov., two species isolated from the mud in a fermentation cellar used for producing sauce-flavour Chinese liquors.</title>
        <authorList>
            <person name="Yang F."/>
            <person name="Wang H."/>
            <person name="Chen L.Q."/>
            <person name="Zhou N."/>
            <person name="Lu J.J."/>
            <person name="Pu X.X."/>
            <person name="Wan B."/>
            <person name="Wang L."/>
            <person name="Liu S.J."/>
        </authorList>
    </citation>
    <scope>NUCLEOTIDE SEQUENCE [LARGE SCALE GENOMIC DNA]</scope>
    <source>
        <strain evidence="10 11">MT-113</strain>
    </source>
</reference>
<comment type="caution">
    <text evidence="10">The sequence shown here is derived from an EMBL/GenBank/DDBJ whole genome shotgun (WGS) entry which is preliminary data.</text>
</comment>
<evidence type="ECO:0000313" key="10">
    <source>
        <dbReference type="EMBL" id="MEY8762110.1"/>
    </source>
</evidence>
<evidence type="ECO:0000256" key="2">
    <source>
        <dbReference type="ARBA" id="ARBA00022490"/>
    </source>
</evidence>
<organism evidence="10 11">
    <name type="scientific">Clostridium lapidicellarium</name>
    <dbReference type="NCBI Taxonomy" id="3240931"/>
    <lineage>
        <taxon>Bacteria</taxon>
        <taxon>Bacillati</taxon>
        <taxon>Bacillota</taxon>
        <taxon>Clostridia</taxon>
        <taxon>Eubacteriales</taxon>
        <taxon>Clostridiaceae</taxon>
        <taxon>Clostridium</taxon>
    </lineage>
</organism>
<dbReference type="Proteomes" id="UP001565220">
    <property type="component" value="Unassembled WGS sequence"/>
</dbReference>
<dbReference type="InterPro" id="IPR036345">
    <property type="entry name" value="ExoRNase_PH_dom2_sf"/>
</dbReference>